<gene>
    <name evidence="2" type="ORF">C8J48_0613</name>
</gene>
<evidence type="ECO:0000313" key="3">
    <source>
        <dbReference type="Proteomes" id="UP000241639"/>
    </source>
</evidence>
<protein>
    <submittedName>
        <fullName evidence="2">Acyltransferase-like protein</fullName>
    </submittedName>
</protein>
<keyword evidence="3" id="KW-1185">Reference proteome</keyword>
<dbReference type="EMBL" id="PZZP01000001">
    <property type="protein sequence ID" value="PTM58041.1"/>
    <property type="molecule type" value="Genomic_DNA"/>
</dbReference>
<comment type="caution">
    <text evidence="2">The sequence shown here is derived from an EMBL/GenBank/DDBJ whole genome shotgun (WGS) entry which is preliminary data.</text>
</comment>
<accession>A0A2T4Z816</accession>
<dbReference type="Proteomes" id="UP000241639">
    <property type="component" value="Unassembled WGS sequence"/>
</dbReference>
<dbReference type="RefSeq" id="WP_170105100.1">
    <property type="nucleotide sequence ID" value="NZ_PZZP01000001.1"/>
</dbReference>
<organism evidence="2 3">
    <name type="scientific">Desmospora activa DSM 45169</name>
    <dbReference type="NCBI Taxonomy" id="1121389"/>
    <lineage>
        <taxon>Bacteria</taxon>
        <taxon>Bacillati</taxon>
        <taxon>Bacillota</taxon>
        <taxon>Bacilli</taxon>
        <taxon>Bacillales</taxon>
        <taxon>Thermoactinomycetaceae</taxon>
        <taxon>Desmospora</taxon>
    </lineage>
</organism>
<feature type="domain" description="Phospholipid/glycerol acyltransferase" evidence="1">
    <location>
        <begin position="43"/>
        <end position="153"/>
    </location>
</feature>
<name>A0A2T4Z816_9BACL</name>
<dbReference type="AlphaFoldDB" id="A0A2T4Z816"/>
<proteinExistence type="predicted"/>
<dbReference type="InterPro" id="IPR002123">
    <property type="entry name" value="Plipid/glycerol_acylTrfase"/>
</dbReference>
<dbReference type="GO" id="GO:0016746">
    <property type="term" value="F:acyltransferase activity"/>
    <property type="evidence" value="ECO:0007669"/>
    <property type="project" value="UniProtKB-KW"/>
</dbReference>
<evidence type="ECO:0000313" key="2">
    <source>
        <dbReference type="EMBL" id="PTM58041.1"/>
    </source>
</evidence>
<dbReference type="SMART" id="SM00563">
    <property type="entry name" value="PlsC"/>
    <property type="match status" value="1"/>
</dbReference>
<sequence>MTQPAIQSFDQRFARYSRKYLLQRHFHFIGQMGTVYSHSGRSTLYIMNHSSWWDGLVAYFAIQQEDSGVHYLMINHEQMSNLLPPQEKDSSQTLSTTLQSAIQLLHQGERVWLFPQGEIQHLDQRPLSFQTDVGHLLQKCPHTQVKPVTVQYLMGTKMKPEATLWFGEPFSLDWSTLSLEEITRYLQVRLEKQLDDHKARLLSHPVGSCSDFVPLLKNEGSRKKWFRFPF</sequence>
<keyword evidence="2" id="KW-0808">Transferase</keyword>
<evidence type="ECO:0000259" key="1">
    <source>
        <dbReference type="SMART" id="SM00563"/>
    </source>
</evidence>
<dbReference type="Pfam" id="PF01553">
    <property type="entry name" value="Acyltransferase"/>
    <property type="match status" value="1"/>
</dbReference>
<dbReference type="CDD" id="cd06551">
    <property type="entry name" value="LPLAT"/>
    <property type="match status" value="1"/>
</dbReference>
<reference evidence="2 3" key="1">
    <citation type="submission" date="2018-04" db="EMBL/GenBank/DDBJ databases">
        <title>Genomic Encyclopedia of Archaeal and Bacterial Type Strains, Phase II (KMG-II): from individual species to whole genera.</title>
        <authorList>
            <person name="Goeker M."/>
        </authorList>
    </citation>
    <scope>NUCLEOTIDE SEQUENCE [LARGE SCALE GENOMIC DNA]</scope>
    <source>
        <strain evidence="2 3">DSM 45169</strain>
    </source>
</reference>
<keyword evidence="2" id="KW-0012">Acyltransferase</keyword>
<dbReference type="SUPFAM" id="SSF69593">
    <property type="entry name" value="Glycerol-3-phosphate (1)-acyltransferase"/>
    <property type="match status" value="1"/>
</dbReference>